<keyword evidence="2" id="KW-1185">Reference proteome</keyword>
<accession>A0AAW1U7A0</accession>
<organism evidence="1 2">
    <name type="scientific">Henosepilachna vigintioctopunctata</name>
    <dbReference type="NCBI Taxonomy" id="420089"/>
    <lineage>
        <taxon>Eukaryota</taxon>
        <taxon>Metazoa</taxon>
        <taxon>Ecdysozoa</taxon>
        <taxon>Arthropoda</taxon>
        <taxon>Hexapoda</taxon>
        <taxon>Insecta</taxon>
        <taxon>Pterygota</taxon>
        <taxon>Neoptera</taxon>
        <taxon>Endopterygota</taxon>
        <taxon>Coleoptera</taxon>
        <taxon>Polyphaga</taxon>
        <taxon>Cucujiformia</taxon>
        <taxon>Coccinelloidea</taxon>
        <taxon>Coccinellidae</taxon>
        <taxon>Epilachninae</taxon>
        <taxon>Epilachnini</taxon>
        <taxon>Henosepilachna</taxon>
    </lineage>
</organism>
<dbReference type="EMBL" id="JARQZJ010000037">
    <property type="protein sequence ID" value="KAK9876532.1"/>
    <property type="molecule type" value="Genomic_DNA"/>
</dbReference>
<reference evidence="1 2" key="1">
    <citation type="submission" date="2023-03" db="EMBL/GenBank/DDBJ databases">
        <title>Genome insight into feeding habits of ladybird beetles.</title>
        <authorList>
            <person name="Li H.-S."/>
            <person name="Huang Y.-H."/>
            <person name="Pang H."/>
        </authorList>
    </citation>
    <scope>NUCLEOTIDE SEQUENCE [LARGE SCALE GENOMIC DNA]</scope>
    <source>
        <strain evidence="1">SYSU_2023b</strain>
        <tissue evidence="1">Whole body</tissue>
    </source>
</reference>
<protein>
    <recommendedName>
        <fullName evidence="3">Nicotinamide riboside kinase 1</fullName>
    </recommendedName>
</protein>
<dbReference type="AlphaFoldDB" id="A0AAW1U7A0"/>
<sequence>MEVIVIAISGVTCGGKTTLANELKKLIPSSIILSQDDYCYDLKDSRHIWCEEVNHINFDVITSLDMERMLEDLKKTVGNRKLLKVDQSYTKLNHQDVSNEFMKNSIAERLQTKGVNLIILDGFLLFAYRPLLPLINLKYFFTLDRNECFKRRIQKVYEPPDVPGYFDKCVWPEYLKHLEEVQTDIGDVTYLDNSVERPLDVVIENIYRLIM</sequence>
<dbReference type="InterPro" id="IPR027417">
    <property type="entry name" value="P-loop_NTPase"/>
</dbReference>
<dbReference type="Gene3D" id="3.40.50.300">
    <property type="entry name" value="P-loop containing nucleotide triphosphate hydrolases"/>
    <property type="match status" value="1"/>
</dbReference>
<dbReference type="PANTHER" id="PTHR10285">
    <property type="entry name" value="URIDINE KINASE"/>
    <property type="match status" value="1"/>
</dbReference>
<evidence type="ECO:0000313" key="1">
    <source>
        <dbReference type="EMBL" id="KAK9876532.1"/>
    </source>
</evidence>
<evidence type="ECO:0000313" key="2">
    <source>
        <dbReference type="Proteomes" id="UP001431783"/>
    </source>
</evidence>
<comment type="caution">
    <text evidence="1">The sequence shown here is derived from an EMBL/GenBank/DDBJ whole genome shotgun (WGS) entry which is preliminary data.</text>
</comment>
<proteinExistence type="predicted"/>
<evidence type="ECO:0008006" key="3">
    <source>
        <dbReference type="Google" id="ProtNLM"/>
    </source>
</evidence>
<gene>
    <name evidence="1" type="ORF">WA026_013905</name>
</gene>
<name>A0AAW1U7A0_9CUCU</name>
<dbReference type="SUPFAM" id="SSF52540">
    <property type="entry name" value="P-loop containing nucleoside triphosphate hydrolases"/>
    <property type="match status" value="1"/>
</dbReference>
<dbReference type="CDD" id="cd02024">
    <property type="entry name" value="NRK1"/>
    <property type="match status" value="1"/>
</dbReference>
<dbReference type="Proteomes" id="UP001431783">
    <property type="component" value="Unassembled WGS sequence"/>
</dbReference>